<accession>A0AAW1DTX5</accession>
<reference evidence="3 4" key="1">
    <citation type="journal article" date="2024" name="Genome Biol. Evol.">
        <title>Chromosome-level genome assembly of the viviparous eelpout Zoarces viviparus.</title>
        <authorList>
            <person name="Fuhrmann N."/>
            <person name="Brasseur M.V."/>
            <person name="Bakowski C.E."/>
            <person name="Podsiadlowski L."/>
            <person name="Prost S."/>
            <person name="Krehenwinkel H."/>
            <person name="Mayer C."/>
        </authorList>
    </citation>
    <scope>NUCLEOTIDE SEQUENCE [LARGE SCALE GENOMIC DNA]</scope>
    <source>
        <strain evidence="3">NO-MEL_2022_Ind0_liver</strain>
    </source>
</reference>
<feature type="region of interest" description="Disordered" evidence="1">
    <location>
        <begin position="45"/>
        <end position="80"/>
    </location>
</feature>
<evidence type="ECO:0000256" key="1">
    <source>
        <dbReference type="SAM" id="MobiDB-lite"/>
    </source>
</evidence>
<feature type="region of interest" description="Disordered" evidence="1">
    <location>
        <begin position="96"/>
        <end position="130"/>
    </location>
</feature>
<evidence type="ECO:0000313" key="4">
    <source>
        <dbReference type="Proteomes" id="UP001488805"/>
    </source>
</evidence>
<feature type="signal peptide" evidence="2">
    <location>
        <begin position="1"/>
        <end position="22"/>
    </location>
</feature>
<organism evidence="3 4">
    <name type="scientific">Zoarces viviparus</name>
    <name type="common">Viviparous eelpout</name>
    <name type="synonym">Blennius viviparus</name>
    <dbReference type="NCBI Taxonomy" id="48416"/>
    <lineage>
        <taxon>Eukaryota</taxon>
        <taxon>Metazoa</taxon>
        <taxon>Chordata</taxon>
        <taxon>Craniata</taxon>
        <taxon>Vertebrata</taxon>
        <taxon>Euteleostomi</taxon>
        <taxon>Actinopterygii</taxon>
        <taxon>Neopterygii</taxon>
        <taxon>Teleostei</taxon>
        <taxon>Neoteleostei</taxon>
        <taxon>Acanthomorphata</taxon>
        <taxon>Eupercaria</taxon>
        <taxon>Perciformes</taxon>
        <taxon>Cottioidei</taxon>
        <taxon>Zoarcales</taxon>
        <taxon>Zoarcidae</taxon>
        <taxon>Zoarcinae</taxon>
        <taxon>Zoarces</taxon>
    </lineage>
</organism>
<comment type="caution">
    <text evidence="3">The sequence shown here is derived from an EMBL/GenBank/DDBJ whole genome shotgun (WGS) entry which is preliminary data.</text>
</comment>
<sequence length="240" mass="25811">MKLFMFCLLLPLALVVTAPIRARRDNVLSFLKDSLGTAMEKTIPANITANPSSKPVKEQDSDDTSEAQSTESFGSNGFTDAVRGLDSDEIMISKVVDKKAPSRSKTNVGPLVQDQGSREHSGPHGAHPASIEQAVDAQEAENLSGKQVVRLSGDQVTGSLQRKATPARVHGFNGMLAPGRSRELMDHESLEDNGRPAPVGNRGDTDYDESREFLSSETHPIAPQELMSSSFSDPAKSRAP</sequence>
<protein>
    <submittedName>
        <fullName evidence="3">Uncharacterized protein</fullName>
    </submittedName>
</protein>
<evidence type="ECO:0000313" key="3">
    <source>
        <dbReference type="EMBL" id="KAK9513637.1"/>
    </source>
</evidence>
<gene>
    <name evidence="3" type="ORF">VZT92_027153</name>
</gene>
<feature type="compositionally biased region" description="Polar residues" evidence="1">
    <location>
        <begin position="66"/>
        <end position="78"/>
    </location>
</feature>
<name>A0AAW1DTX5_ZOAVI</name>
<feature type="compositionally biased region" description="Basic and acidic residues" evidence="1">
    <location>
        <begin position="203"/>
        <end position="214"/>
    </location>
</feature>
<dbReference type="AlphaFoldDB" id="A0AAW1DTX5"/>
<dbReference type="Proteomes" id="UP001488805">
    <property type="component" value="Unassembled WGS sequence"/>
</dbReference>
<feature type="region of interest" description="Disordered" evidence="1">
    <location>
        <begin position="170"/>
        <end position="240"/>
    </location>
</feature>
<feature type="chain" id="PRO_5043676729" evidence="2">
    <location>
        <begin position="23"/>
        <end position="240"/>
    </location>
</feature>
<proteinExistence type="predicted"/>
<feature type="compositionally biased region" description="Basic and acidic residues" evidence="1">
    <location>
        <begin position="180"/>
        <end position="194"/>
    </location>
</feature>
<keyword evidence="2" id="KW-0732">Signal</keyword>
<keyword evidence="4" id="KW-1185">Reference proteome</keyword>
<dbReference type="EMBL" id="JBCEZU010000597">
    <property type="protein sequence ID" value="KAK9513637.1"/>
    <property type="molecule type" value="Genomic_DNA"/>
</dbReference>
<evidence type="ECO:0000256" key="2">
    <source>
        <dbReference type="SAM" id="SignalP"/>
    </source>
</evidence>